<proteinExistence type="predicted"/>
<sequence length="953" mass="109277">MERSLDIILDLCFGSCGKGLIGGYLATKHKYDFAIESYGVQAGHTVIKQDGTKYVFQQLPQALINDSTKLYIGAGAVIDLVQLENEVDQYLGGKEKAKGRLFIHPRASVIQQTHRDWEKENIRSGSTFKGVGAASAFKVMRHPDHKLMHDIREWSNILADTAEMACDDLEQGKTGILEIAQGFELGINHGFQYPYCTSRECSPMQGLSDNGIPPKHIRDIYGVIRTYPIRISNEMAKSDGGEAYSGDGGKEITWEEVEQRAGAAIGTFSSKELTTVTKKLRRVFEIDVNRIKRAVKLTGVNKLAVNFIQYINYDDAGITQYDQLSEKSKQYIEMMERETGIPVVLIGTGPRNDQRNTFFNRTAVDVFVKLKTSNLLRLPLNQIQKEITIDPNECQNPDVTLICYKIHLITNNKEVFAYIFKNVNPAGIWYDKNIRDGDRLITLNGQDVTHLSYENIYSSIMESKLSLTCKVVWHPELFIDLETSINENDSIMSPTSKIQSDTLKEFSDSKTLLGVNIHKQLTHVLHYLFNFHPQEPYQLFERLVANTSFEKDLELTMDNRKESNLFIQRQLQLLSNPSTIQTNPEETMTNILELDFLFEQVGVGLNKDEIYWIWVLMKTLVNDKPNIQKLRFWGKIFGIKNNYYIVEADFDTFDDVDLTDSEFIKYQDMSSSEEEKIPLEQIGDGVNQKVFYVSTGIDQPFIQLPMVTPEQIELSRRIQQFFTGDLEAPILFELHFPGVEKHLLRAQIQRITAGTQIGPKNYFKISIDDEEEIDEEIIDSHQIKFDINTEFEGNRLHDLVLPHGQYWVHYVPYIYKQGRNVHFNPAIRTIPVEHSPNLLSSVNEDSAVHDLYPAWSIGLASRLVPEHSLVYARSNRWPGAFTVGDRHRFKNIYIGWGVKNFLESRQANMINILPEKEYDLQVIETDDPTIEEEDNELFESAILLSPHEDEEFE</sequence>
<keyword evidence="7" id="KW-0460">Magnesium</keyword>
<comment type="caution">
    <text evidence="12">The sequence shown here is derived from an EMBL/GenBank/DDBJ whole genome shotgun (WGS) entry which is preliminary data.</text>
</comment>
<evidence type="ECO:0000256" key="10">
    <source>
        <dbReference type="ARBA" id="ARBA00023212"/>
    </source>
</evidence>
<dbReference type="Proteomes" id="UP000663856">
    <property type="component" value="Unassembled WGS sequence"/>
</dbReference>
<organism evidence="12 13">
    <name type="scientific">Rotaria magnacalcarata</name>
    <dbReference type="NCBI Taxonomy" id="392030"/>
    <lineage>
        <taxon>Eukaryota</taxon>
        <taxon>Metazoa</taxon>
        <taxon>Spiralia</taxon>
        <taxon>Gnathifera</taxon>
        <taxon>Rotifera</taxon>
        <taxon>Eurotatoria</taxon>
        <taxon>Bdelloidea</taxon>
        <taxon>Philodinida</taxon>
        <taxon>Philodinidae</taxon>
        <taxon>Rotaria</taxon>
    </lineage>
</organism>
<evidence type="ECO:0000256" key="4">
    <source>
        <dbReference type="ARBA" id="ARBA00022723"/>
    </source>
</evidence>
<dbReference type="InterPro" id="IPR001114">
    <property type="entry name" value="Adenylosuccinate_synthetase"/>
</dbReference>
<dbReference type="SMART" id="SM00788">
    <property type="entry name" value="Adenylsucc_synt"/>
    <property type="match status" value="1"/>
</dbReference>
<dbReference type="PANTHER" id="PTHR13159">
    <property type="entry name" value="RADIAL SPOKEHEAD-RELATED"/>
    <property type="match status" value="1"/>
</dbReference>
<dbReference type="InterPro" id="IPR006802">
    <property type="entry name" value="Radial_spoke"/>
</dbReference>
<dbReference type="GO" id="GO:0004019">
    <property type="term" value="F:adenylosuccinate synthase activity"/>
    <property type="evidence" value="ECO:0007669"/>
    <property type="project" value="InterPro"/>
</dbReference>
<evidence type="ECO:0000256" key="7">
    <source>
        <dbReference type="ARBA" id="ARBA00022842"/>
    </source>
</evidence>
<comment type="subcellular location">
    <subcellularLocation>
        <location evidence="1">Cytoplasm</location>
        <location evidence="1">Cytoskeleton</location>
        <location evidence="1">Cilium axoneme</location>
    </subcellularLocation>
</comment>
<dbReference type="SUPFAM" id="SSF52540">
    <property type="entry name" value="P-loop containing nucleoside triphosphate hydrolases"/>
    <property type="match status" value="1"/>
</dbReference>
<evidence type="ECO:0000313" key="13">
    <source>
        <dbReference type="Proteomes" id="UP000663856"/>
    </source>
</evidence>
<evidence type="ECO:0008006" key="14">
    <source>
        <dbReference type="Google" id="ProtNLM"/>
    </source>
</evidence>
<dbReference type="GO" id="GO:0006164">
    <property type="term" value="P:purine nucleotide biosynthetic process"/>
    <property type="evidence" value="ECO:0007669"/>
    <property type="project" value="UniProtKB-KW"/>
</dbReference>
<dbReference type="Gene3D" id="2.30.42.10">
    <property type="match status" value="1"/>
</dbReference>
<evidence type="ECO:0000313" key="12">
    <source>
        <dbReference type="EMBL" id="CAF2059617.1"/>
    </source>
</evidence>
<dbReference type="AlphaFoldDB" id="A0A816QG99"/>
<evidence type="ECO:0000256" key="9">
    <source>
        <dbReference type="ARBA" id="ARBA00023134"/>
    </source>
</evidence>
<keyword evidence="5" id="KW-0547">Nucleotide-binding</keyword>
<keyword evidence="4" id="KW-0479">Metal-binding</keyword>
<dbReference type="GO" id="GO:0001534">
    <property type="term" value="C:radial spoke"/>
    <property type="evidence" value="ECO:0007669"/>
    <property type="project" value="InterPro"/>
</dbReference>
<evidence type="ECO:0000256" key="11">
    <source>
        <dbReference type="ARBA" id="ARBA00023273"/>
    </source>
</evidence>
<keyword evidence="9" id="KW-0342">GTP-binding</keyword>
<evidence type="ECO:0000256" key="2">
    <source>
        <dbReference type="ARBA" id="ARBA00022490"/>
    </source>
</evidence>
<dbReference type="Gene3D" id="3.90.170.10">
    <property type="entry name" value="Adenylosuccinate Synthetase, subunit A, domain 3"/>
    <property type="match status" value="1"/>
</dbReference>
<dbReference type="Gene3D" id="3.40.440.10">
    <property type="entry name" value="Adenylosuccinate Synthetase, subunit A, domain 1"/>
    <property type="match status" value="2"/>
</dbReference>
<keyword evidence="2" id="KW-0963">Cytoplasm</keyword>
<keyword evidence="8" id="KW-0969">Cilium</keyword>
<gene>
    <name evidence="12" type="ORF">WKI299_LOCUS11858</name>
</gene>
<evidence type="ECO:0000256" key="3">
    <source>
        <dbReference type="ARBA" id="ARBA00022598"/>
    </source>
</evidence>
<dbReference type="InterPro" id="IPR036034">
    <property type="entry name" value="PDZ_sf"/>
</dbReference>
<reference evidence="12" key="1">
    <citation type="submission" date="2021-02" db="EMBL/GenBank/DDBJ databases">
        <authorList>
            <person name="Nowell W R."/>
        </authorList>
    </citation>
    <scope>NUCLEOTIDE SEQUENCE</scope>
</reference>
<dbReference type="InterPro" id="IPR042109">
    <property type="entry name" value="Adenylosuccinate_synth_dom1"/>
</dbReference>
<dbReference type="Pfam" id="PF04712">
    <property type="entry name" value="Radial_spoke"/>
    <property type="match status" value="1"/>
</dbReference>
<evidence type="ECO:0000256" key="1">
    <source>
        <dbReference type="ARBA" id="ARBA00004430"/>
    </source>
</evidence>
<keyword evidence="6" id="KW-0658">Purine biosynthesis</keyword>
<dbReference type="GO" id="GO:0005525">
    <property type="term" value="F:GTP binding"/>
    <property type="evidence" value="ECO:0007669"/>
    <property type="project" value="UniProtKB-KW"/>
</dbReference>
<keyword evidence="11" id="KW-0966">Cell projection</keyword>
<dbReference type="GO" id="GO:0060294">
    <property type="term" value="P:cilium movement involved in cell motility"/>
    <property type="evidence" value="ECO:0007669"/>
    <property type="project" value="InterPro"/>
</dbReference>
<dbReference type="PANTHER" id="PTHR13159:SF0">
    <property type="entry name" value="RADIAL SPOKE HEAD 6 HOMOLOG A"/>
    <property type="match status" value="1"/>
</dbReference>
<dbReference type="GO" id="GO:0035082">
    <property type="term" value="P:axoneme assembly"/>
    <property type="evidence" value="ECO:0007669"/>
    <property type="project" value="TreeGrafter"/>
</dbReference>
<accession>A0A816QG99</accession>
<dbReference type="EMBL" id="CAJNRF010004425">
    <property type="protein sequence ID" value="CAF2059617.1"/>
    <property type="molecule type" value="Genomic_DNA"/>
</dbReference>
<keyword evidence="10" id="KW-0206">Cytoskeleton</keyword>
<dbReference type="GO" id="GO:0046872">
    <property type="term" value="F:metal ion binding"/>
    <property type="evidence" value="ECO:0007669"/>
    <property type="project" value="UniProtKB-KW"/>
</dbReference>
<name>A0A816QG99_9BILA</name>
<protein>
    <recommendedName>
        <fullName evidence="14">AdSS</fullName>
    </recommendedName>
</protein>
<keyword evidence="3" id="KW-0436">Ligase</keyword>
<dbReference type="InterPro" id="IPR042111">
    <property type="entry name" value="Adenylosuccinate_synth_dom3"/>
</dbReference>
<dbReference type="Pfam" id="PF00709">
    <property type="entry name" value="Adenylsucc_synt"/>
    <property type="match status" value="2"/>
</dbReference>
<evidence type="ECO:0000256" key="8">
    <source>
        <dbReference type="ARBA" id="ARBA00023069"/>
    </source>
</evidence>
<evidence type="ECO:0000256" key="5">
    <source>
        <dbReference type="ARBA" id="ARBA00022741"/>
    </source>
</evidence>
<dbReference type="SUPFAM" id="SSF50156">
    <property type="entry name" value="PDZ domain-like"/>
    <property type="match status" value="1"/>
</dbReference>
<dbReference type="InterPro" id="IPR027417">
    <property type="entry name" value="P-loop_NTPase"/>
</dbReference>
<evidence type="ECO:0000256" key="6">
    <source>
        <dbReference type="ARBA" id="ARBA00022755"/>
    </source>
</evidence>